<dbReference type="Pfam" id="PF01464">
    <property type="entry name" value="SLT"/>
    <property type="match status" value="1"/>
</dbReference>
<dbReference type="SUPFAM" id="SSF53955">
    <property type="entry name" value="Lysozyme-like"/>
    <property type="match status" value="1"/>
</dbReference>
<evidence type="ECO:0000259" key="1">
    <source>
        <dbReference type="Pfam" id="PF01464"/>
    </source>
</evidence>
<proteinExistence type="predicted"/>
<organism evidence="2">
    <name type="scientific">marine metagenome</name>
    <dbReference type="NCBI Taxonomy" id="408172"/>
    <lineage>
        <taxon>unclassified sequences</taxon>
        <taxon>metagenomes</taxon>
        <taxon>ecological metagenomes</taxon>
    </lineage>
</organism>
<feature type="domain" description="Transglycosylase SLT" evidence="1">
    <location>
        <begin position="107"/>
        <end position="167"/>
    </location>
</feature>
<name>A0A382G3V0_9ZZZZ</name>
<evidence type="ECO:0000313" key="2">
    <source>
        <dbReference type="EMBL" id="SVB68871.1"/>
    </source>
</evidence>
<accession>A0A382G3V0</accession>
<dbReference type="InterPro" id="IPR023346">
    <property type="entry name" value="Lysozyme-like_dom_sf"/>
</dbReference>
<reference evidence="2" key="1">
    <citation type="submission" date="2018-05" db="EMBL/GenBank/DDBJ databases">
        <authorList>
            <person name="Lanie J.A."/>
            <person name="Ng W.-L."/>
            <person name="Kazmierczak K.M."/>
            <person name="Andrzejewski T.M."/>
            <person name="Davidsen T.M."/>
            <person name="Wayne K.J."/>
            <person name="Tettelin H."/>
            <person name="Glass J.I."/>
            <person name="Rusch D."/>
            <person name="Podicherti R."/>
            <person name="Tsui H.-C.T."/>
            <person name="Winkler M.E."/>
        </authorList>
    </citation>
    <scope>NUCLEOTIDE SEQUENCE</scope>
</reference>
<dbReference type="AlphaFoldDB" id="A0A382G3V0"/>
<sequence length="301" mass="34284">MEKVCVKYSGVLPLLVFAVIFIPSGVLAKKTVDFRNNSCHANTKSQEYIGGIPTDLLTSISLAETGRWNPKKKEMFAWPWTVTWGGKGRYFPTKQSAVNAVAELQYSGVKNIDVGCMQVNLKYHPKAFRDLDEAFDPVSNINYARRFLAGLYKSTGSWIQAAANYHSTNPLLNLNYQTKILEIWRKVSGVSLNNLPTNPSKDPAYRDPKTRLAQMALLNSRFKARLEAERGEKKGKKARRQLEAWRKARTSPNLLAHTAAKIKAKLVQRQKSELKNDSKNFSKKRLEQLAKGRKNRYFFQR</sequence>
<dbReference type="EMBL" id="UINC01052945">
    <property type="protein sequence ID" value="SVB68871.1"/>
    <property type="molecule type" value="Genomic_DNA"/>
</dbReference>
<protein>
    <recommendedName>
        <fullName evidence="1">Transglycosylase SLT domain-containing protein</fullName>
    </recommendedName>
</protein>
<gene>
    <name evidence="2" type="ORF">METZ01_LOCUS221725</name>
</gene>
<dbReference type="InterPro" id="IPR008258">
    <property type="entry name" value="Transglycosylase_SLT_dom_1"/>
</dbReference>